<feature type="compositionally biased region" description="Low complexity" evidence="1">
    <location>
        <begin position="41"/>
        <end position="64"/>
    </location>
</feature>
<evidence type="ECO:0000313" key="3">
    <source>
        <dbReference type="EMBL" id="CDN40547.1"/>
    </source>
</evidence>
<evidence type="ECO:0000313" key="4">
    <source>
        <dbReference type="Proteomes" id="UP000261764"/>
    </source>
</evidence>
<evidence type="ECO:0008006" key="5">
    <source>
        <dbReference type="Google" id="ProtNLM"/>
    </source>
</evidence>
<dbReference type="EMBL" id="HG937516">
    <property type="protein sequence ID" value="CDN40547.1"/>
    <property type="molecule type" value="Genomic_DNA"/>
</dbReference>
<feature type="region of interest" description="Disordered" evidence="1">
    <location>
        <begin position="29"/>
        <end position="68"/>
    </location>
</feature>
<protein>
    <recommendedName>
        <fullName evidence="5">Lipoprotein-associated type-17 domain-containing protein</fullName>
    </recommendedName>
</protein>
<dbReference type="RefSeq" id="WP_343251167.1">
    <property type="nucleotide sequence ID" value="NZ_HG937516.1"/>
</dbReference>
<keyword evidence="4" id="KW-1185">Reference proteome</keyword>
<dbReference type="KEGG" id="mamp:MAMA39_04270"/>
<feature type="chain" id="PRO_5013104281" description="Lipoprotein-associated type-17 domain-containing protein" evidence="2">
    <location>
        <begin position="27"/>
        <end position="219"/>
    </location>
</feature>
<accession>A0A292IJ37</accession>
<dbReference type="Proteomes" id="UP000261764">
    <property type="component" value="Chromosome I"/>
</dbReference>
<feature type="signal peptide" evidence="2">
    <location>
        <begin position="1"/>
        <end position="26"/>
    </location>
</feature>
<dbReference type="PROSITE" id="PS51257">
    <property type="entry name" value="PROKAR_LIPOPROTEIN"/>
    <property type="match status" value="1"/>
</dbReference>
<dbReference type="AlphaFoldDB" id="A0A292IJ37"/>
<evidence type="ECO:0000256" key="1">
    <source>
        <dbReference type="SAM" id="MobiDB-lite"/>
    </source>
</evidence>
<sequence>MLKLKKKILLIGFSLAIPLIGGIASACSTARNGSQSNQGTNEPLPGGQNNPGGNNNQNNPGEGNKQAELEKDKQAVLAFYQKITYTRVQTKNNSKKAREVGAEFKEKAKSSPITEQIKFINEQIIETSEHLPPDLTAPQTFELKITANFNVSLGKITFKFTLLKNGKSYDTNGLPKDFDEFEKQGLTYRFGKDVEVTGYTKETQSLNTVPSTSTNKAKK</sequence>
<keyword evidence="2" id="KW-0732">Signal</keyword>
<reference evidence="3 4" key="1">
    <citation type="journal article" date="2015" name="Clin. Infect. Dis.">
        <title>Genomic Investigations unmask Mycoplasma amphoriforme, a new respiratory pathogen.</title>
        <authorList>
            <person name="Gillespie S.H."/>
            <person name="Ling C.L."/>
            <person name="Oravcova K."/>
            <person name="Pinheiro M."/>
            <person name="Wells L."/>
            <person name="Bryant J.M."/>
            <person name="McHugh T.D."/>
            <person name="Bebear C."/>
            <person name="Webster D."/>
            <person name="Harris S.R."/>
            <person name="Seth-Smith H.M."/>
            <person name="Thomson N.R."/>
        </authorList>
    </citation>
    <scope>NUCLEOTIDE SEQUENCE [LARGE SCALE GENOMIC DNA]</scope>
    <source>
        <strain evidence="3 4">A39</strain>
    </source>
</reference>
<gene>
    <name evidence="3" type="ORF">MAMA39_04270</name>
</gene>
<proteinExistence type="predicted"/>
<evidence type="ECO:0000256" key="2">
    <source>
        <dbReference type="SAM" id="SignalP"/>
    </source>
</evidence>
<feature type="compositionally biased region" description="Polar residues" evidence="1">
    <location>
        <begin position="29"/>
        <end position="40"/>
    </location>
</feature>
<name>A0A292IJ37_9MOLU</name>
<organism evidence="3 4">
    <name type="scientific">Mycoplasma amphoriforme A39</name>
    <dbReference type="NCBI Taxonomy" id="572419"/>
    <lineage>
        <taxon>Bacteria</taxon>
        <taxon>Bacillati</taxon>
        <taxon>Mycoplasmatota</taxon>
        <taxon>Mollicutes</taxon>
        <taxon>Mycoplasmataceae</taxon>
        <taxon>Mycoplasma</taxon>
    </lineage>
</organism>